<keyword evidence="2" id="KW-0677">Repeat</keyword>
<proteinExistence type="inferred from homology"/>
<dbReference type="PANTHER" id="PTHR47447:SF17">
    <property type="entry name" value="OS12G0638900 PROTEIN"/>
    <property type="match status" value="1"/>
</dbReference>
<evidence type="ECO:0000256" key="3">
    <source>
        <dbReference type="ARBA" id="ARBA00044493"/>
    </source>
</evidence>
<dbReference type="NCBIfam" id="TIGR00756">
    <property type="entry name" value="PPR"/>
    <property type="match status" value="4"/>
</dbReference>
<organism evidence="6 7">
    <name type="scientific">Mucor saturninus</name>
    <dbReference type="NCBI Taxonomy" id="64648"/>
    <lineage>
        <taxon>Eukaryota</taxon>
        <taxon>Fungi</taxon>
        <taxon>Fungi incertae sedis</taxon>
        <taxon>Mucoromycota</taxon>
        <taxon>Mucoromycotina</taxon>
        <taxon>Mucoromycetes</taxon>
        <taxon>Mucorales</taxon>
        <taxon>Mucorineae</taxon>
        <taxon>Mucoraceae</taxon>
        <taxon>Mucor</taxon>
    </lineage>
</organism>
<dbReference type="Pfam" id="PF13812">
    <property type="entry name" value="PPR_3"/>
    <property type="match status" value="2"/>
</dbReference>
<dbReference type="Proteomes" id="UP000603453">
    <property type="component" value="Unassembled WGS sequence"/>
</dbReference>
<feature type="repeat" description="PPR" evidence="5">
    <location>
        <begin position="405"/>
        <end position="440"/>
    </location>
</feature>
<feature type="repeat" description="PPR" evidence="5">
    <location>
        <begin position="332"/>
        <end position="366"/>
    </location>
</feature>
<evidence type="ECO:0000256" key="1">
    <source>
        <dbReference type="ARBA" id="ARBA00006192"/>
    </source>
</evidence>
<evidence type="ECO:0000256" key="5">
    <source>
        <dbReference type="PROSITE-ProRule" id="PRU00708"/>
    </source>
</evidence>
<evidence type="ECO:0000313" key="6">
    <source>
        <dbReference type="EMBL" id="KAG2194826.1"/>
    </source>
</evidence>
<keyword evidence="7" id="KW-1185">Reference proteome</keyword>
<name>A0A8H7UQI2_9FUNG</name>
<dbReference type="InterPro" id="IPR002885">
    <property type="entry name" value="PPR_rpt"/>
</dbReference>
<dbReference type="PROSITE" id="PS51375">
    <property type="entry name" value="PPR"/>
    <property type="match status" value="5"/>
</dbReference>
<dbReference type="InterPro" id="IPR011990">
    <property type="entry name" value="TPR-like_helical_dom_sf"/>
</dbReference>
<feature type="repeat" description="PPR" evidence="5">
    <location>
        <begin position="152"/>
        <end position="186"/>
    </location>
</feature>
<dbReference type="PANTHER" id="PTHR47447">
    <property type="entry name" value="OS03G0856100 PROTEIN"/>
    <property type="match status" value="1"/>
</dbReference>
<comment type="subunit">
    <text evidence="4">Binds to mitochondrial small subunit 15S rRNA.</text>
</comment>
<dbReference type="Pfam" id="PF13041">
    <property type="entry name" value="PPR_2"/>
    <property type="match status" value="1"/>
</dbReference>
<feature type="repeat" description="PPR" evidence="5">
    <location>
        <begin position="297"/>
        <end position="331"/>
    </location>
</feature>
<dbReference type="EMBL" id="JAEPRD010000186">
    <property type="protein sequence ID" value="KAG2194826.1"/>
    <property type="molecule type" value="Genomic_DNA"/>
</dbReference>
<gene>
    <name evidence="6" type="ORF">INT47_007888</name>
</gene>
<comment type="similarity">
    <text evidence="1">Belongs to the CCM1 family.</text>
</comment>
<evidence type="ECO:0000313" key="7">
    <source>
        <dbReference type="Proteomes" id="UP000603453"/>
    </source>
</evidence>
<reference evidence="6" key="1">
    <citation type="submission" date="2020-12" db="EMBL/GenBank/DDBJ databases">
        <title>Metabolic potential, ecology and presence of endohyphal bacteria is reflected in genomic diversity of Mucoromycotina.</title>
        <authorList>
            <person name="Muszewska A."/>
            <person name="Okrasinska A."/>
            <person name="Steczkiewicz K."/>
            <person name="Drgas O."/>
            <person name="Orlowska M."/>
            <person name="Perlinska-Lenart U."/>
            <person name="Aleksandrzak-Piekarczyk T."/>
            <person name="Szatraj K."/>
            <person name="Zielenkiewicz U."/>
            <person name="Pilsyk S."/>
            <person name="Malc E."/>
            <person name="Mieczkowski P."/>
            <person name="Kruszewska J.S."/>
            <person name="Biernat P."/>
            <person name="Pawlowska J."/>
        </authorList>
    </citation>
    <scope>NUCLEOTIDE SEQUENCE</scope>
    <source>
        <strain evidence="6">WA0000017839</strain>
    </source>
</reference>
<evidence type="ECO:0000256" key="2">
    <source>
        <dbReference type="ARBA" id="ARBA00022737"/>
    </source>
</evidence>
<comment type="caution">
    <text evidence="6">The sequence shown here is derived from an EMBL/GenBank/DDBJ whole genome shotgun (WGS) entry which is preliminary data.</text>
</comment>
<sequence>MIQRKGTQSISYGLSKIYLFLQPIKPKSTFQFGHACRDYSNNTQSDLTTLRRAIGRGNINHARFAYDNLLKQSQQKMDRDVVRKLLLLARHGKHSQDIEFIQNVIRDMKGPLQILPQHFEYHALIFAYGLQQEPEKAYNVLNLMRSDGLEPNIYTYNTLLACYKRANNLDKAESLLDEMKFKKIEPDTVTYNTILHLMLRMDKFDRLFDLYERMDTDTNMAKPDMYTYSTVLDAAAKSGNQEIGNPICDKLLDTNKRKDIDLNIMNNILRFKANTAMHQVLELYYSLADQFPHIRADRVTYNILLDACLKNGNPAKAYMIYGDMKRAALKPDVITYGTLIDAESKVGNLKDALQLFQDMCHELIEPNDRIMTSLVNIAASKKATLKDLDTLVGLMKQFRRSLNLDTRAYNSLMYGLALHGRSKQVQHIYDDVFRDSSCQPDVATFTNLVLAYINDDYLDDAMEIYYTLREHHKKCRDEKTKVKIPIRLDTTFYSTLIASLSRNIDNTKQQYTTDDEYDSSPRLVTAMAIFNDMRPLQIQPTKHTYTAMLHACGQYRDRYVLNQIYQQIKVDLYLDPDIGIYNSLMDAYSRTEDGDTVLEIWQTISKPASTSYVIPDQISVSIVFDSCGHNGLSARAPLIWAWLKRTGFRLNTNNYNSYIECLCRERGRSGWDMAHQLINQEMSIPQKPLHGKPVMDEKTVNTLISFAKKKGFGYNEIEALEEWKLKLRL</sequence>
<feature type="repeat" description="PPR" evidence="5">
    <location>
        <begin position="117"/>
        <end position="151"/>
    </location>
</feature>
<protein>
    <recommendedName>
        <fullName evidence="8">Pentacotripeptide-repeat region of PRORP domain-containing protein</fullName>
    </recommendedName>
</protein>
<comment type="function">
    <text evidence="3">Regulates mitochondrial small subunit maturation by controlling 15S rRNA 5'-end processing. Localizes to the 5' precursor of the 15S rRNA in a position that is subsequently occupied by mS47 in the mature yeast mtSSU. Uses structure and sequence-specific RNA recognition, binding to a single-stranded region of the precursor and specifically recognizing bases -6 to -1. The exchange of Ccm1 for mS47 is coupled to the irreversible removal of precursor rRNA that is accompanied by conformational changes of the mitoribosomal proteins uS5m and mS26. These conformational changes signal completion of 5'-end rRNA processing through protection of the mature 5'-end of the 15S rRNA and stabilization of mS47. The removal of the 5' precursor together with the dissociation of Ccm1 may be catalyzed by the 5'-3' exoribonuclease Pet127. Involved in the specific removal of group I introns in mitochondrial encoded transcripts.</text>
</comment>
<accession>A0A8H7UQI2</accession>
<dbReference type="AlphaFoldDB" id="A0A8H7UQI2"/>
<evidence type="ECO:0000256" key="4">
    <source>
        <dbReference type="ARBA" id="ARBA00044511"/>
    </source>
</evidence>
<evidence type="ECO:0008006" key="8">
    <source>
        <dbReference type="Google" id="ProtNLM"/>
    </source>
</evidence>
<dbReference type="Gene3D" id="1.25.40.10">
    <property type="entry name" value="Tetratricopeptide repeat domain"/>
    <property type="match status" value="4"/>
</dbReference>
<dbReference type="OrthoDB" id="185373at2759"/>